<feature type="domain" description="Amine oxidase" evidence="12">
    <location>
        <begin position="12"/>
        <end position="460"/>
    </location>
</feature>
<comment type="pathway">
    <text evidence="4">Porphyrin-containing compound metabolism; protoheme biosynthesis.</text>
</comment>
<proteinExistence type="inferred from homology"/>
<dbReference type="SUPFAM" id="SSF54373">
    <property type="entry name" value="FAD-linked reductases, C-terminal domain"/>
    <property type="match status" value="1"/>
</dbReference>
<keyword evidence="11" id="KW-0350">Heme biosynthesis</keyword>
<accession>A0A4R6JX27</accession>
<evidence type="ECO:0000256" key="10">
    <source>
        <dbReference type="ARBA" id="ARBA00023002"/>
    </source>
</evidence>
<evidence type="ECO:0000256" key="8">
    <source>
        <dbReference type="ARBA" id="ARBA00022630"/>
    </source>
</evidence>
<dbReference type="Gene3D" id="1.10.3110.10">
    <property type="entry name" value="protoporphyrinogen ix oxidase, domain 3"/>
    <property type="match status" value="1"/>
</dbReference>
<evidence type="ECO:0000256" key="11">
    <source>
        <dbReference type="ARBA" id="ARBA00023133"/>
    </source>
</evidence>
<dbReference type="PRINTS" id="PR00757">
    <property type="entry name" value="AMINEOXDASEF"/>
</dbReference>
<dbReference type="EC" id="1.3.3.15" evidence="6"/>
<dbReference type="AlphaFoldDB" id="A0A4R6JX27"/>
<comment type="caution">
    <text evidence="13">The sequence shown here is derived from an EMBL/GenBank/DDBJ whole genome shotgun (WGS) entry which is preliminary data.</text>
</comment>
<evidence type="ECO:0000256" key="1">
    <source>
        <dbReference type="ARBA" id="ARBA00001755"/>
    </source>
</evidence>
<comment type="similarity">
    <text evidence="5">Belongs to the protoporphyrinogen/coproporphyrinogen oxidase family. Coproporphyrinogen III oxidase subfamily.</text>
</comment>
<organism evidence="13 14">
    <name type="scientific">Paractinoplanes brasiliensis</name>
    <dbReference type="NCBI Taxonomy" id="52695"/>
    <lineage>
        <taxon>Bacteria</taxon>
        <taxon>Bacillati</taxon>
        <taxon>Actinomycetota</taxon>
        <taxon>Actinomycetes</taxon>
        <taxon>Micromonosporales</taxon>
        <taxon>Micromonosporaceae</taxon>
        <taxon>Paractinoplanes</taxon>
    </lineage>
</organism>
<comment type="function">
    <text evidence="3">Involved in coproporphyrin-dependent heme b biosynthesis. Catalyzes the oxidation of coproporphyrinogen III to coproporphyrin III.</text>
</comment>
<dbReference type="Gene3D" id="3.90.660.20">
    <property type="entry name" value="Protoporphyrinogen oxidase, mitochondrial, domain 2"/>
    <property type="match status" value="1"/>
</dbReference>
<keyword evidence="10" id="KW-0560">Oxidoreductase</keyword>
<evidence type="ECO:0000313" key="13">
    <source>
        <dbReference type="EMBL" id="TDO40887.1"/>
    </source>
</evidence>
<dbReference type="EMBL" id="SNWR01000001">
    <property type="protein sequence ID" value="TDO40887.1"/>
    <property type="molecule type" value="Genomic_DNA"/>
</dbReference>
<protein>
    <recommendedName>
        <fullName evidence="7">Coproporphyrinogen III oxidase</fullName>
        <ecNumber evidence="6">1.3.3.15</ecNumber>
    </recommendedName>
</protein>
<keyword evidence="14" id="KW-1185">Reference proteome</keyword>
<sequence length="468" mass="47346">MRKRVAVIGGGIAGLAAAVRLRDLTPPDTEIIVYEQSGALGGKLRTGELAGVTVERGAESFLMTGPDGVDSAAVALVKRLGLEHALVHPHRVPAALAFGGRLAPMPAGTLVGVPSDPAALGDIARAEPGRDADSGAPLLGEGQDIAVGALVRERYGPEVVDRLVDPMLGGVYAGHADRLSLGVTMPQLAAAARVEHTLSAAVRAAQAASKRVPGQPVFGALDGGLSRLVGAAASASGARISLGLPVREIARTPHGWRLLLGPAAAPPGSGAVQTDDVDAIVLAVPARPSARLLASVAPGAAEGIGGLDYASVALVALALPAGTALPELSGFLVPPSEGTLVKAATFVTRKWERPEGGPVIVRVSLGRAGEEDRLQFDDAVLTDRAHRELGELLGVALPAPVASWVQRWGGGLPQYTPGHHERLAAARAELPAGLALAGAAFDGVGIPACVESGERAAEDVCKALEDAA</sequence>
<evidence type="ECO:0000256" key="7">
    <source>
        <dbReference type="ARBA" id="ARBA00019046"/>
    </source>
</evidence>
<dbReference type="Pfam" id="PF01593">
    <property type="entry name" value="Amino_oxidase"/>
    <property type="match status" value="1"/>
</dbReference>
<comment type="cofactor">
    <cofactor evidence="2">
        <name>FAD</name>
        <dbReference type="ChEBI" id="CHEBI:57692"/>
    </cofactor>
</comment>
<name>A0A4R6JX27_9ACTN</name>
<dbReference type="Proteomes" id="UP000294901">
    <property type="component" value="Unassembled WGS sequence"/>
</dbReference>
<evidence type="ECO:0000256" key="3">
    <source>
        <dbReference type="ARBA" id="ARBA00002185"/>
    </source>
</evidence>
<dbReference type="NCBIfam" id="TIGR00562">
    <property type="entry name" value="proto_IX_ox"/>
    <property type="match status" value="1"/>
</dbReference>
<evidence type="ECO:0000259" key="12">
    <source>
        <dbReference type="Pfam" id="PF01593"/>
    </source>
</evidence>
<dbReference type="InterPro" id="IPR004572">
    <property type="entry name" value="Protoporphyrinogen_oxidase"/>
</dbReference>
<dbReference type="InterPro" id="IPR036188">
    <property type="entry name" value="FAD/NAD-bd_sf"/>
</dbReference>
<keyword evidence="9" id="KW-0274">FAD</keyword>
<keyword evidence="8" id="KW-0285">Flavoprotein</keyword>
<dbReference type="UniPathway" id="UPA00252"/>
<dbReference type="Gene3D" id="3.50.50.60">
    <property type="entry name" value="FAD/NAD(P)-binding domain"/>
    <property type="match status" value="1"/>
</dbReference>
<evidence type="ECO:0000256" key="4">
    <source>
        <dbReference type="ARBA" id="ARBA00004744"/>
    </source>
</evidence>
<dbReference type="PANTHER" id="PTHR42923:SF3">
    <property type="entry name" value="PROTOPORPHYRINOGEN OXIDASE"/>
    <property type="match status" value="1"/>
</dbReference>
<dbReference type="PANTHER" id="PTHR42923">
    <property type="entry name" value="PROTOPORPHYRINOGEN OXIDASE"/>
    <property type="match status" value="1"/>
</dbReference>
<dbReference type="InterPro" id="IPR050464">
    <property type="entry name" value="Zeta_carotene_desat/Oxidored"/>
</dbReference>
<comment type="catalytic activity">
    <reaction evidence="1">
        <text>coproporphyrinogen III + 3 O2 = coproporphyrin III + 3 H2O2</text>
        <dbReference type="Rhea" id="RHEA:43436"/>
        <dbReference type="ChEBI" id="CHEBI:15379"/>
        <dbReference type="ChEBI" id="CHEBI:16240"/>
        <dbReference type="ChEBI" id="CHEBI:57309"/>
        <dbReference type="ChEBI" id="CHEBI:131725"/>
        <dbReference type="EC" id="1.3.3.15"/>
    </reaction>
    <physiologicalReaction direction="left-to-right" evidence="1">
        <dbReference type="Rhea" id="RHEA:43437"/>
    </physiologicalReaction>
</comment>
<dbReference type="SUPFAM" id="SSF51905">
    <property type="entry name" value="FAD/NAD(P)-binding domain"/>
    <property type="match status" value="1"/>
</dbReference>
<evidence type="ECO:0000256" key="9">
    <source>
        <dbReference type="ARBA" id="ARBA00022827"/>
    </source>
</evidence>
<dbReference type="GO" id="GO:0006783">
    <property type="term" value="P:heme biosynthetic process"/>
    <property type="evidence" value="ECO:0007669"/>
    <property type="project" value="UniProtKB-KW"/>
</dbReference>
<evidence type="ECO:0000256" key="5">
    <source>
        <dbReference type="ARBA" id="ARBA00008310"/>
    </source>
</evidence>
<evidence type="ECO:0000256" key="2">
    <source>
        <dbReference type="ARBA" id="ARBA00001974"/>
    </source>
</evidence>
<gene>
    <name evidence="13" type="ORF">C8E87_4607</name>
</gene>
<evidence type="ECO:0000256" key="6">
    <source>
        <dbReference type="ARBA" id="ARBA00012402"/>
    </source>
</evidence>
<reference evidence="13 14" key="1">
    <citation type="submission" date="2019-03" db="EMBL/GenBank/DDBJ databases">
        <title>Sequencing the genomes of 1000 actinobacteria strains.</title>
        <authorList>
            <person name="Klenk H.-P."/>
        </authorList>
    </citation>
    <scope>NUCLEOTIDE SEQUENCE [LARGE SCALE GENOMIC DNA]</scope>
    <source>
        <strain evidence="13 14">DSM 43805</strain>
    </source>
</reference>
<dbReference type="GO" id="GO:0004729">
    <property type="term" value="F:oxygen-dependent protoporphyrinogen oxidase activity"/>
    <property type="evidence" value="ECO:0007669"/>
    <property type="project" value="InterPro"/>
</dbReference>
<evidence type="ECO:0000313" key="14">
    <source>
        <dbReference type="Proteomes" id="UP000294901"/>
    </source>
</evidence>
<dbReference type="InterPro" id="IPR002937">
    <property type="entry name" value="Amino_oxidase"/>
</dbReference>
<dbReference type="InterPro" id="IPR001613">
    <property type="entry name" value="Flavin_amine_oxidase"/>
</dbReference>